<keyword evidence="2" id="KW-0732">Signal</keyword>
<protein>
    <submittedName>
        <fullName evidence="3">Uncharacterized protein</fullName>
    </submittedName>
</protein>
<evidence type="ECO:0000313" key="4">
    <source>
        <dbReference type="Proteomes" id="UP001168877"/>
    </source>
</evidence>
<accession>A0AA39T298</accession>
<feature type="chain" id="PRO_5041407525" evidence="2">
    <location>
        <begin position="17"/>
        <end position="285"/>
    </location>
</feature>
<evidence type="ECO:0000313" key="3">
    <source>
        <dbReference type="EMBL" id="KAK0600029.1"/>
    </source>
</evidence>
<organism evidence="3 4">
    <name type="scientific">Acer saccharum</name>
    <name type="common">Sugar maple</name>
    <dbReference type="NCBI Taxonomy" id="4024"/>
    <lineage>
        <taxon>Eukaryota</taxon>
        <taxon>Viridiplantae</taxon>
        <taxon>Streptophyta</taxon>
        <taxon>Embryophyta</taxon>
        <taxon>Tracheophyta</taxon>
        <taxon>Spermatophyta</taxon>
        <taxon>Magnoliopsida</taxon>
        <taxon>eudicotyledons</taxon>
        <taxon>Gunneridae</taxon>
        <taxon>Pentapetalae</taxon>
        <taxon>rosids</taxon>
        <taxon>malvids</taxon>
        <taxon>Sapindales</taxon>
        <taxon>Sapindaceae</taxon>
        <taxon>Hippocastanoideae</taxon>
        <taxon>Acereae</taxon>
        <taxon>Acer</taxon>
    </lineage>
</organism>
<comment type="caution">
    <text evidence="3">The sequence shown here is derived from an EMBL/GenBank/DDBJ whole genome shotgun (WGS) entry which is preliminary data.</text>
</comment>
<dbReference type="AlphaFoldDB" id="A0AA39T298"/>
<evidence type="ECO:0000256" key="1">
    <source>
        <dbReference type="SAM" id="MobiDB-lite"/>
    </source>
</evidence>
<evidence type="ECO:0000256" key="2">
    <source>
        <dbReference type="SAM" id="SignalP"/>
    </source>
</evidence>
<feature type="region of interest" description="Disordered" evidence="1">
    <location>
        <begin position="200"/>
        <end position="236"/>
    </location>
</feature>
<sequence>MIGLTLLILDLLCISSIPLNKKLYTSSYVCLTSGAALVLSAIYPLLIWQLPSMAADFLEQSPEQVDIWDLKYMFLPIERIDMNTMLVYVMVAEVIFAGFSSGWYDDDPHNALCEGRRQAFQKIKKSPTKAVGQLEIDRRLRKVVKGINLEKKADKEGFVTAADKGKGIRIRISKTKQKLTSFYNAKLVIDEKCDDRFRMDSDAESSSSLMESESRGGDDGDTKSCREAGGSGGGENGGALLKPSVALCVAIVDVTVVDAQPPSSLRFRRHRRRRRCELLPILDLS</sequence>
<dbReference type="PANTHER" id="PTHR31061:SF25">
    <property type="entry name" value="HEPARAN-ALPHA-GLUCOSAMINIDE N-ACETYLTRANSFERASE-LIKE PROTEIN (DUF1624)"/>
    <property type="match status" value="1"/>
</dbReference>
<reference evidence="3" key="1">
    <citation type="journal article" date="2022" name="Plant J.">
        <title>Strategies of tolerance reflected in two North American maple genomes.</title>
        <authorList>
            <person name="McEvoy S.L."/>
            <person name="Sezen U.U."/>
            <person name="Trouern-Trend A."/>
            <person name="McMahon S.M."/>
            <person name="Schaberg P.G."/>
            <person name="Yang J."/>
            <person name="Wegrzyn J.L."/>
            <person name="Swenson N.G."/>
        </authorList>
    </citation>
    <scope>NUCLEOTIDE SEQUENCE</scope>
    <source>
        <strain evidence="3">NS2018</strain>
    </source>
</reference>
<reference evidence="3" key="2">
    <citation type="submission" date="2023-06" db="EMBL/GenBank/DDBJ databases">
        <authorList>
            <person name="Swenson N.G."/>
            <person name="Wegrzyn J.L."/>
            <person name="Mcevoy S.L."/>
        </authorList>
    </citation>
    <scope>NUCLEOTIDE SEQUENCE</scope>
    <source>
        <strain evidence="3">NS2018</strain>
        <tissue evidence="3">Leaf</tissue>
    </source>
</reference>
<dbReference type="EMBL" id="JAUESC010000003">
    <property type="protein sequence ID" value="KAK0600029.1"/>
    <property type="molecule type" value="Genomic_DNA"/>
</dbReference>
<dbReference type="PANTHER" id="PTHR31061">
    <property type="entry name" value="LD22376P"/>
    <property type="match status" value="1"/>
</dbReference>
<name>A0AA39T298_ACESA</name>
<gene>
    <name evidence="3" type="ORF">LWI29_010848</name>
</gene>
<proteinExistence type="predicted"/>
<dbReference type="Proteomes" id="UP001168877">
    <property type="component" value="Unassembled WGS sequence"/>
</dbReference>
<feature type="signal peptide" evidence="2">
    <location>
        <begin position="1"/>
        <end position="16"/>
    </location>
</feature>
<feature type="compositionally biased region" description="Basic and acidic residues" evidence="1">
    <location>
        <begin position="212"/>
        <end position="226"/>
    </location>
</feature>
<keyword evidence="4" id="KW-1185">Reference proteome</keyword>